<protein>
    <submittedName>
        <fullName evidence="13">SusC/RagA family TonB-linked outer membrane protein</fullName>
    </submittedName>
</protein>
<keyword evidence="10" id="KW-0732">Signal</keyword>
<evidence type="ECO:0000256" key="5">
    <source>
        <dbReference type="ARBA" id="ARBA00023077"/>
    </source>
</evidence>
<dbReference type="InterPro" id="IPR039426">
    <property type="entry name" value="TonB-dep_rcpt-like"/>
</dbReference>
<accession>A0AAE3MEU2</accession>
<dbReference type="InterPro" id="IPR036942">
    <property type="entry name" value="Beta-barrel_TonB_sf"/>
</dbReference>
<dbReference type="RefSeq" id="WP_301200295.1">
    <property type="nucleotide sequence ID" value="NZ_JAPDPI010000028.1"/>
</dbReference>
<evidence type="ECO:0000256" key="8">
    <source>
        <dbReference type="PROSITE-ProRule" id="PRU01360"/>
    </source>
</evidence>
<feature type="domain" description="TonB-dependent receptor plug" evidence="12">
    <location>
        <begin position="201"/>
        <end position="306"/>
    </location>
</feature>
<dbReference type="Pfam" id="PF13715">
    <property type="entry name" value="CarbopepD_reg_2"/>
    <property type="match status" value="1"/>
</dbReference>
<comment type="similarity">
    <text evidence="8 9">Belongs to the TonB-dependent receptor family.</text>
</comment>
<dbReference type="InterPro" id="IPR037066">
    <property type="entry name" value="Plug_dom_sf"/>
</dbReference>
<dbReference type="InterPro" id="IPR023996">
    <property type="entry name" value="TonB-dep_OMP_SusC/RagA"/>
</dbReference>
<dbReference type="PROSITE" id="PS52016">
    <property type="entry name" value="TONB_DEPENDENT_REC_3"/>
    <property type="match status" value="1"/>
</dbReference>
<reference evidence="13" key="1">
    <citation type="submission" date="2022-10" db="EMBL/GenBank/DDBJ databases">
        <authorList>
            <person name="Yu W.X."/>
        </authorList>
    </citation>
    <scope>NUCLEOTIDE SEQUENCE</scope>
    <source>
        <strain evidence="13">D04</strain>
    </source>
</reference>
<evidence type="ECO:0000256" key="9">
    <source>
        <dbReference type="RuleBase" id="RU003357"/>
    </source>
</evidence>
<evidence type="ECO:0000256" key="7">
    <source>
        <dbReference type="ARBA" id="ARBA00023237"/>
    </source>
</evidence>
<evidence type="ECO:0000256" key="2">
    <source>
        <dbReference type="ARBA" id="ARBA00022448"/>
    </source>
</evidence>
<evidence type="ECO:0000256" key="4">
    <source>
        <dbReference type="ARBA" id="ARBA00022692"/>
    </source>
</evidence>
<keyword evidence="6 8" id="KW-0472">Membrane</keyword>
<dbReference type="GO" id="GO:0009279">
    <property type="term" value="C:cell outer membrane"/>
    <property type="evidence" value="ECO:0007669"/>
    <property type="project" value="UniProtKB-SubCell"/>
</dbReference>
<dbReference type="FunFam" id="2.60.40.1120:FF:000003">
    <property type="entry name" value="Outer membrane protein Omp121"/>
    <property type="match status" value="1"/>
</dbReference>
<keyword evidence="4 8" id="KW-0812">Transmembrane</keyword>
<dbReference type="Gene3D" id="2.170.130.10">
    <property type="entry name" value="TonB-dependent receptor, plug domain"/>
    <property type="match status" value="1"/>
</dbReference>
<keyword evidence="5 9" id="KW-0798">TonB box</keyword>
<evidence type="ECO:0000256" key="1">
    <source>
        <dbReference type="ARBA" id="ARBA00004571"/>
    </source>
</evidence>
<dbReference type="EMBL" id="JAPDPI010000028">
    <property type="protein sequence ID" value="MCW3806658.1"/>
    <property type="molecule type" value="Genomic_DNA"/>
</dbReference>
<evidence type="ECO:0000313" key="14">
    <source>
        <dbReference type="Proteomes" id="UP001207408"/>
    </source>
</evidence>
<dbReference type="Proteomes" id="UP001207408">
    <property type="component" value="Unassembled WGS sequence"/>
</dbReference>
<dbReference type="InterPro" id="IPR000531">
    <property type="entry name" value="Beta-barrel_TonB"/>
</dbReference>
<dbReference type="InterPro" id="IPR008969">
    <property type="entry name" value="CarboxyPept-like_regulatory"/>
</dbReference>
<feature type="domain" description="TonB-dependent receptor-like beta-barrel" evidence="11">
    <location>
        <begin position="459"/>
        <end position="935"/>
    </location>
</feature>
<dbReference type="NCBIfam" id="TIGR04056">
    <property type="entry name" value="OMP_RagA_SusC"/>
    <property type="match status" value="1"/>
</dbReference>
<gene>
    <name evidence="13" type="ORF">OM074_13560</name>
</gene>
<dbReference type="Gene3D" id="2.60.40.1120">
    <property type="entry name" value="Carboxypeptidase-like, regulatory domain"/>
    <property type="match status" value="1"/>
</dbReference>
<proteinExistence type="inferred from homology"/>
<evidence type="ECO:0000259" key="12">
    <source>
        <dbReference type="Pfam" id="PF07715"/>
    </source>
</evidence>
<keyword evidence="14" id="KW-1185">Reference proteome</keyword>
<evidence type="ECO:0000259" key="11">
    <source>
        <dbReference type="Pfam" id="PF00593"/>
    </source>
</evidence>
<dbReference type="NCBIfam" id="TIGR04057">
    <property type="entry name" value="SusC_RagA_signa"/>
    <property type="match status" value="1"/>
</dbReference>
<dbReference type="InterPro" id="IPR023997">
    <property type="entry name" value="TonB-dep_OMP_SusC/RagA_CS"/>
</dbReference>
<keyword evidence="2 8" id="KW-0813">Transport</keyword>
<dbReference type="AlphaFoldDB" id="A0AAE3MEU2"/>
<comment type="caution">
    <text evidence="13">The sequence shown here is derived from an EMBL/GenBank/DDBJ whole genome shotgun (WGS) entry which is preliminary data.</text>
</comment>
<dbReference type="InterPro" id="IPR012910">
    <property type="entry name" value="Plug_dom"/>
</dbReference>
<dbReference type="Pfam" id="PF00593">
    <property type="entry name" value="TonB_dep_Rec_b-barrel"/>
    <property type="match status" value="1"/>
</dbReference>
<dbReference type="SUPFAM" id="SSF56935">
    <property type="entry name" value="Porins"/>
    <property type="match status" value="1"/>
</dbReference>
<dbReference type="Gene3D" id="2.40.170.20">
    <property type="entry name" value="TonB-dependent receptor, beta-barrel domain"/>
    <property type="match status" value="1"/>
</dbReference>
<sequence length="1070" mass="118197">MKISTLLLFIVLLPLSANTLSQTINFDKEFKGSTFSEFMEFVEQKTDYKFFLSNSEVDVDKQVVESIGEITVEKAIGVVLTELQLDYKITDENLILIVGNTNSEGVQQQDQKITGIVSEESGAPIPGVSVVVKGTTNGTITDLDGKYYLDAPKGTTLVFTFIGMVSQEVVVDNDVVNVTLQSDVIGLEEVIAIGYGTIKTADVTSSVSTVKSEEFTAGSVQDAGQLIQGKVAGLTLNTTSGDPTASTSISLRGNTTLFGTSTSPLVLVDGIPSDMGTVAPEDIESIDILKDGSAAAIYGTRGTNGVIIITTKRASGDYSSHVEYSGYVTTQAISNSLDMLSAADYRQQIADGIRAQSDDLGANTDWQDEITQAPVNHVHNLTFRGGNSTTNYLATINYRDIDGIFLDSYSEKLTARADINHSMFDGLLSVNLGMLTKTVKEFGFNGYTYRQAIIYNPTSPIKDENGVWVEQPGAFNYDNPVARIEESDGETSTNLSRFNGSLNLKPVSGLNIKGVFSFSKWNSTYGYYETSKHISTVRGSLNGYATNNAVENVEKLLDITAEYKTNIGEHNFTVLGGYSYQDFVGRSFYVNNNDFPTDMFGYNNIGIGTGIKEGSTSWGIGSGKTKTNLIGFFGRLNYNYKNRYLLMASVRHEAASQLYGTKDPWGTFPSISVGWRITEEPFMSGVEFLDNLKLRAGYGVTGTQPSNLFLGVATLGYGEYFYNDGKWIQTLAPARNSNEYLRWEEKKETNIGLDFGLFNNRITGTVDYYNRRIDGLLYDYAVPTPPNLVSTTRANAGEMENEGIEVLLSGTPVKNSDFEWNTGITFSTNSNKLISLSSDEYEATTDYFTAGGTGEPIQTFTHRVDVGGPIGNFYGFKVVDVDSDGKWIYEDAAGNEVPYDEFEHSFENKKVLGNGIPKFQAGWQNNFKYKNWDLSVTMRGAFDYQILNFERMYLENTKTVQYNRLKSAYDKVFGKEVLSTDMDLEYNSYYIEDGDHWKIDNITLGYNFKTSKIKYISKARVYLSSLNTFVITGYKGIDPEVYSGGLTPGNDYRDKYPTTRTFTIGVNLSF</sequence>
<feature type="signal peptide" evidence="10">
    <location>
        <begin position="1"/>
        <end position="19"/>
    </location>
</feature>
<name>A0AAE3MEU2_9BACT</name>
<dbReference type="Pfam" id="PF07715">
    <property type="entry name" value="Plug"/>
    <property type="match status" value="1"/>
</dbReference>
<keyword evidence="3 8" id="KW-1134">Transmembrane beta strand</keyword>
<feature type="chain" id="PRO_5042224986" evidence="10">
    <location>
        <begin position="20"/>
        <end position="1070"/>
    </location>
</feature>
<keyword evidence="7 8" id="KW-0998">Cell outer membrane</keyword>
<evidence type="ECO:0000256" key="10">
    <source>
        <dbReference type="SAM" id="SignalP"/>
    </source>
</evidence>
<evidence type="ECO:0000313" key="13">
    <source>
        <dbReference type="EMBL" id="MCW3806658.1"/>
    </source>
</evidence>
<evidence type="ECO:0000256" key="3">
    <source>
        <dbReference type="ARBA" id="ARBA00022452"/>
    </source>
</evidence>
<dbReference type="SUPFAM" id="SSF49464">
    <property type="entry name" value="Carboxypeptidase regulatory domain-like"/>
    <property type="match status" value="1"/>
</dbReference>
<comment type="subcellular location">
    <subcellularLocation>
        <location evidence="1 8">Cell outer membrane</location>
        <topology evidence="1 8">Multi-pass membrane protein</topology>
    </subcellularLocation>
</comment>
<evidence type="ECO:0000256" key="6">
    <source>
        <dbReference type="ARBA" id="ARBA00023136"/>
    </source>
</evidence>
<organism evidence="13 14">
    <name type="scientific">Plebeiibacterium marinum</name>
    <dbReference type="NCBI Taxonomy" id="2992111"/>
    <lineage>
        <taxon>Bacteria</taxon>
        <taxon>Pseudomonadati</taxon>
        <taxon>Bacteroidota</taxon>
        <taxon>Bacteroidia</taxon>
        <taxon>Marinilabiliales</taxon>
        <taxon>Marinilabiliaceae</taxon>
        <taxon>Plebeiibacterium</taxon>
    </lineage>
</organism>